<evidence type="ECO:0008006" key="3">
    <source>
        <dbReference type="Google" id="ProtNLM"/>
    </source>
</evidence>
<sequence>MAPRYDLIKRINAGPEHKVWKLIVRVIRFWTISHFANSGMKAPIEMVVLDKESLLAEGNVYIATNFVDALNTIKFKPTRYKVRIHFKRDTVVRPIQDSSIPLNGFNFVPFKKNFMQNVIGQLASKGNLVEFTRDEKPSSYITIELDGLEGRRKLRVTLWQSFALDLLKYLEEHSCLTYVVILQMDKIKSF</sequence>
<accession>A0A445B554</accession>
<reference evidence="1 2" key="1">
    <citation type="submission" date="2019-01" db="EMBL/GenBank/DDBJ databases">
        <title>Sequencing of cultivated peanut Arachis hypogaea provides insights into genome evolution and oil improvement.</title>
        <authorList>
            <person name="Chen X."/>
        </authorList>
    </citation>
    <scope>NUCLEOTIDE SEQUENCE [LARGE SCALE GENOMIC DNA]</scope>
    <source>
        <strain evidence="2">cv. Fuhuasheng</strain>
        <tissue evidence="1">Leaves</tissue>
    </source>
</reference>
<proteinExistence type="predicted"/>
<name>A0A445B554_ARAHY</name>
<evidence type="ECO:0000313" key="2">
    <source>
        <dbReference type="Proteomes" id="UP000289738"/>
    </source>
</evidence>
<dbReference type="AlphaFoldDB" id="A0A445B554"/>
<protein>
    <recommendedName>
        <fullName evidence="3">DUF223 domain-containing protein</fullName>
    </recommendedName>
</protein>
<evidence type="ECO:0000313" key="1">
    <source>
        <dbReference type="EMBL" id="RYR33812.1"/>
    </source>
</evidence>
<dbReference type="Proteomes" id="UP000289738">
    <property type="component" value="Chromosome A10"/>
</dbReference>
<dbReference type="Gene3D" id="2.40.50.140">
    <property type="entry name" value="Nucleic acid-binding proteins"/>
    <property type="match status" value="1"/>
</dbReference>
<organism evidence="1 2">
    <name type="scientific">Arachis hypogaea</name>
    <name type="common">Peanut</name>
    <dbReference type="NCBI Taxonomy" id="3818"/>
    <lineage>
        <taxon>Eukaryota</taxon>
        <taxon>Viridiplantae</taxon>
        <taxon>Streptophyta</taxon>
        <taxon>Embryophyta</taxon>
        <taxon>Tracheophyta</taxon>
        <taxon>Spermatophyta</taxon>
        <taxon>Magnoliopsida</taxon>
        <taxon>eudicotyledons</taxon>
        <taxon>Gunneridae</taxon>
        <taxon>Pentapetalae</taxon>
        <taxon>rosids</taxon>
        <taxon>fabids</taxon>
        <taxon>Fabales</taxon>
        <taxon>Fabaceae</taxon>
        <taxon>Papilionoideae</taxon>
        <taxon>50 kb inversion clade</taxon>
        <taxon>dalbergioids sensu lato</taxon>
        <taxon>Dalbergieae</taxon>
        <taxon>Pterocarpus clade</taxon>
        <taxon>Arachis</taxon>
    </lineage>
</organism>
<comment type="caution">
    <text evidence="1">The sequence shown here is derived from an EMBL/GenBank/DDBJ whole genome shotgun (WGS) entry which is preliminary data.</text>
</comment>
<dbReference type="EMBL" id="SDMP01000010">
    <property type="protein sequence ID" value="RYR33812.1"/>
    <property type="molecule type" value="Genomic_DNA"/>
</dbReference>
<dbReference type="InterPro" id="IPR012340">
    <property type="entry name" value="NA-bd_OB-fold"/>
</dbReference>
<gene>
    <name evidence="1" type="ORF">Ahy_A10g048457</name>
</gene>
<keyword evidence="2" id="KW-1185">Reference proteome</keyword>